<keyword evidence="4" id="KW-1185">Reference proteome</keyword>
<name>A0A7L5AFS2_9MICO</name>
<dbReference type="EMBL" id="CP017146">
    <property type="protein sequence ID" value="QHO69333.1"/>
    <property type="molecule type" value="Genomic_DNA"/>
</dbReference>
<organism evidence="3 4">
    <name type="scientific">Marisediminicola antarctica</name>
    <dbReference type="NCBI Taxonomy" id="674079"/>
    <lineage>
        <taxon>Bacteria</taxon>
        <taxon>Bacillati</taxon>
        <taxon>Actinomycetota</taxon>
        <taxon>Actinomycetes</taxon>
        <taxon>Micrococcales</taxon>
        <taxon>Microbacteriaceae</taxon>
        <taxon>Marisediminicola</taxon>
    </lineage>
</organism>
<keyword evidence="2" id="KW-1133">Transmembrane helix</keyword>
<feature type="region of interest" description="Disordered" evidence="1">
    <location>
        <begin position="39"/>
        <end position="63"/>
    </location>
</feature>
<evidence type="ECO:0000313" key="3">
    <source>
        <dbReference type="EMBL" id="QHO69333.1"/>
    </source>
</evidence>
<evidence type="ECO:0000256" key="2">
    <source>
        <dbReference type="SAM" id="Phobius"/>
    </source>
</evidence>
<reference evidence="3 4" key="1">
    <citation type="submission" date="2016-09" db="EMBL/GenBank/DDBJ databases">
        <title>Complete genome sequence of microbes from the polar regions.</title>
        <authorList>
            <person name="Liao L."/>
            <person name="Chen B."/>
        </authorList>
    </citation>
    <scope>NUCLEOTIDE SEQUENCE [LARGE SCALE GENOMIC DNA]</scope>
    <source>
        <strain evidence="3 4">ZS314</strain>
    </source>
</reference>
<protein>
    <recommendedName>
        <fullName evidence="5">SHOCT domain-containing protein</fullName>
    </recommendedName>
</protein>
<feature type="transmembrane region" description="Helical" evidence="2">
    <location>
        <begin position="12"/>
        <end position="35"/>
    </location>
</feature>
<dbReference type="OrthoDB" id="3748887at2"/>
<keyword evidence="2" id="KW-0812">Transmembrane</keyword>
<dbReference type="Proteomes" id="UP000464507">
    <property type="component" value="Chromosome"/>
</dbReference>
<keyword evidence="2" id="KW-0472">Membrane</keyword>
<accession>A0A7L5AFS2</accession>
<evidence type="ECO:0008006" key="5">
    <source>
        <dbReference type="Google" id="ProtNLM"/>
    </source>
</evidence>
<evidence type="ECO:0000256" key="1">
    <source>
        <dbReference type="SAM" id="MobiDB-lite"/>
    </source>
</evidence>
<dbReference type="AlphaFoldDB" id="A0A7L5AFS2"/>
<gene>
    <name evidence="3" type="ORF">BHD05_06410</name>
</gene>
<dbReference type="RefSeq" id="WP_161885695.1">
    <property type="nucleotide sequence ID" value="NZ_CP017146.1"/>
</dbReference>
<dbReference type="KEGG" id="mant:BHD05_06410"/>
<sequence>MMWGNGYGTGGMWLFGIMVFLGLILVIGAVVWAIARGNRGSGTGQNGSDRAGQPYNPGPSRARQILDDRYARGEIDAKEYRDRRDALSEGP</sequence>
<evidence type="ECO:0000313" key="4">
    <source>
        <dbReference type="Proteomes" id="UP000464507"/>
    </source>
</evidence>
<proteinExistence type="predicted"/>